<keyword evidence="1" id="KW-0805">Transcription regulation</keyword>
<feature type="domain" description="HTH luxR-type" evidence="3">
    <location>
        <begin position="1"/>
        <end position="63"/>
    </location>
</feature>
<evidence type="ECO:0000256" key="2">
    <source>
        <dbReference type="ARBA" id="ARBA00023163"/>
    </source>
</evidence>
<keyword evidence="5" id="KW-1185">Reference proteome</keyword>
<reference evidence="4 5" key="1">
    <citation type="submission" date="2019-07" db="EMBL/GenBank/DDBJ databases">
        <authorList>
            <person name="Kim J."/>
        </authorList>
    </citation>
    <scope>NUCLEOTIDE SEQUENCE [LARGE SCALE GENOMIC DNA]</scope>
    <source>
        <strain evidence="4 5">N4</strain>
    </source>
</reference>
<dbReference type="InterPro" id="IPR016032">
    <property type="entry name" value="Sig_transdc_resp-reg_C-effctor"/>
</dbReference>
<dbReference type="GO" id="GO:0006355">
    <property type="term" value="P:regulation of DNA-templated transcription"/>
    <property type="evidence" value="ECO:0007669"/>
    <property type="project" value="InterPro"/>
</dbReference>
<comment type="caution">
    <text evidence="4">The sequence shown here is derived from an EMBL/GenBank/DDBJ whole genome shotgun (WGS) entry which is preliminary data.</text>
</comment>
<dbReference type="PROSITE" id="PS50043">
    <property type="entry name" value="HTH_LUXR_2"/>
    <property type="match status" value="1"/>
</dbReference>
<evidence type="ECO:0000313" key="4">
    <source>
        <dbReference type="EMBL" id="TVX93161.1"/>
    </source>
</evidence>
<dbReference type="AlphaFoldDB" id="A0A559IZW8"/>
<organism evidence="4 5">
    <name type="scientific">Paenibacillus agilis</name>
    <dbReference type="NCBI Taxonomy" id="3020863"/>
    <lineage>
        <taxon>Bacteria</taxon>
        <taxon>Bacillati</taxon>
        <taxon>Bacillota</taxon>
        <taxon>Bacilli</taxon>
        <taxon>Bacillales</taxon>
        <taxon>Paenibacillaceae</taxon>
        <taxon>Paenibacillus</taxon>
    </lineage>
</organism>
<evidence type="ECO:0000259" key="3">
    <source>
        <dbReference type="PROSITE" id="PS50043"/>
    </source>
</evidence>
<dbReference type="Proteomes" id="UP000318102">
    <property type="component" value="Unassembled WGS sequence"/>
</dbReference>
<dbReference type="Pfam" id="PF00196">
    <property type="entry name" value="GerE"/>
    <property type="match status" value="1"/>
</dbReference>
<accession>A0A559IZW8</accession>
<evidence type="ECO:0000256" key="1">
    <source>
        <dbReference type="ARBA" id="ARBA00023015"/>
    </source>
</evidence>
<name>A0A559IZW8_9BACL</name>
<dbReference type="GO" id="GO:0003677">
    <property type="term" value="F:DNA binding"/>
    <property type="evidence" value="ECO:0007669"/>
    <property type="project" value="InterPro"/>
</dbReference>
<protein>
    <submittedName>
        <fullName evidence="4">Helix-turn-helix transcriptional regulator</fullName>
    </submittedName>
</protein>
<dbReference type="SMART" id="SM00421">
    <property type="entry name" value="HTH_LUXR"/>
    <property type="match status" value="1"/>
</dbReference>
<gene>
    <name evidence="4" type="ORF">FPZ44_08865</name>
</gene>
<dbReference type="Gene3D" id="1.10.10.10">
    <property type="entry name" value="Winged helix-like DNA-binding domain superfamily/Winged helix DNA-binding domain"/>
    <property type="match status" value="1"/>
</dbReference>
<dbReference type="SUPFAM" id="SSF46894">
    <property type="entry name" value="C-terminal effector domain of the bipartite response regulators"/>
    <property type="match status" value="1"/>
</dbReference>
<proteinExistence type="predicted"/>
<sequence>MNEYLTQKEKEVAILIAKGFKDVEISKKLFVSRRRVGEIIASIKGKCQITSRVQIGILVYQLGWLDKQDFIQSNHSEGEHDSYEKENPVY</sequence>
<evidence type="ECO:0000313" key="5">
    <source>
        <dbReference type="Proteomes" id="UP000318102"/>
    </source>
</evidence>
<dbReference type="EMBL" id="VNJK01000001">
    <property type="protein sequence ID" value="TVX93161.1"/>
    <property type="molecule type" value="Genomic_DNA"/>
</dbReference>
<keyword evidence="2" id="KW-0804">Transcription</keyword>
<dbReference type="InterPro" id="IPR036388">
    <property type="entry name" value="WH-like_DNA-bd_sf"/>
</dbReference>
<dbReference type="OrthoDB" id="2911118at2"/>
<dbReference type="RefSeq" id="WP_144989372.1">
    <property type="nucleotide sequence ID" value="NZ_VNJK01000001.1"/>
</dbReference>
<dbReference type="InterPro" id="IPR000792">
    <property type="entry name" value="Tscrpt_reg_LuxR_C"/>
</dbReference>